<comment type="cofactor">
    <cofactor evidence="1">
        <name>FAD</name>
        <dbReference type="ChEBI" id="CHEBI:57692"/>
    </cofactor>
</comment>
<dbReference type="Pfam" id="PF07992">
    <property type="entry name" value="Pyr_redox_2"/>
    <property type="match status" value="1"/>
</dbReference>
<dbReference type="PRINTS" id="PR00411">
    <property type="entry name" value="PNDRDTASEI"/>
</dbReference>
<dbReference type="SUPFAM" id="SSF51905">
    <property type="entry name" value="FAD/NAD(P)-binding domain"/>
    <property type="match status" value="1"/>
</dbReference>
<dbReference type="AlphaFoldDB" id="A0A7C4KYB3"/>
<accession>A0A7C4KYB3</accession>
<evidence type="ECO:0000256" key="6">
    <source>
        <dbReference type="SAM" id="Phobius"/>
    </source>
</evidence>
<keyword evidence="6" id="KW-1133">Transmembrane helix</keyword>
<evidence type="ECO:0000256" key="5">
    <source>
        <dbReference type="ARBA" id="ARBA00023002"/>
    </source>
</evidence>
<evidence type="ECO:0000259" key="7">
    <source>
        <dbReference type="Pfam" id="PF07992"/>
    </source>
</evidence>
<proteinExistence type="inferred from homology"/>
<dbReference type="GO" id="GO:0003955">
    <property type="term" value="F:NAD(P)H dehydrogenase (quinone) activity"/>
    <property type="evidence" value="ECO:0007669"/>
    <property type="project" value="TreeGrafter"/>
</dbReference>
<dbReference type="Gene3D" id="3.50.50.100">
    <property type="match status" value="1"/>
</dbReference>
<reference evidence="9" key="1">
    <citation type="journal article" date="2020" name="mSystems">
        <title>Genome- and Community-Level Interaction Insights into Carbon Utilization and Element Cycling Functions of Hydrothermarchaeota in Hydrothermal Sediment.</title>
        <authorList>
            <person name="Zhou Z."/>
            <person name="Liu Y."/>
            <person name="Xu W."/>
            <person name="Pan J."/>
            <person name="Luo Z.H."/>
            <person name="Li M."/>
        </authorList>
    </citation>
    <scope>NUCLEOTIDE SEQUENCE [LARGE SCALE GENOMIC DNA]</scope>
    <source>
        <strain evidence="9">SpSt-556</strain>
    </source>
</reference>
<protein>
    <submittedName>
        <fullName evidence="9">NAD(P)/FAD-dependent oxidoreductase</fullName>
    </submittedName>
</protein>
<evidence type="ECO:0000256" key="2">
    <source>
        <dbReference type="ARBA" id="ARBA00005272"/>
    </source>
</evidence>
<keyword evidence="3" id="KW-0285">Flavoprotein</keyword>
<keyword evidence="6" id="KW-0472">Membrane</keyword>
<keyword evidence="5" id="KW-0560">Oxidoreductase</keyword>
<keyword evidence="6" id="KW-0812">Transmembrane</keyword>
<dbReference type="PANTHER" id="PTHR42913">
    <property type="entry name" value="APOPTOSIS-INDUCING FACTOR 1"/>
    <property type="match status" value="1"/>
</dbReference>
<dbReference type="InterPro" id="IPR054585">
    <property type="entry name" value="NDH2-like_C"/>
</dbReference>
<evidence type="ECO:0000259" key="8">
    <source>
        <dbReference type="Pfam" id="PF22366"/>
    </source>
</evidence>
<evidence type="ECO:0000313" key="9">
    <source>
        <dbReference type="EMBL" id="HGS86679.1"/>
    </source>
</evidence>
<organism evidence="9">
    <name type="scientific">Bellilinea caldifistulae</name>
    <dbReference type="NCBI Taxonomy" id="360411"/>
    <lineage>
        <taxon>Bacteria</taxon>
        <taxon>Bacillati</taxon>
        <taxon>Chloroflexota</taxon>
        <taxon>Anaerolineae</taxon>
        <taxon>Anaerolineales</taxon>
        <taxon>Anaerolineaceae</taxon>
        <taxon>Bellilinea</taxon>
    </lineage>
</organism>
<sequence length="435" mass="48088">MKTTQFALPHVVIVGAGFGGLRAARRLARLPIRVTLIDRNNYHLFQPLLYQVATAGVSAADIAYPVRAVLRRQKNARFLLAEVRQVDLLNRRLLTSAGEVSYDYLILAVGGQTHYFGQDGLAAHTFGLKTLADADSIRDHVLTLFERASRESDPNRRRALLTFAVAGGGPSGVEMAGALSELIRLALPRDFPGFDVSEARVLLLEAADYLLPAMPPDLRQAALRVLQRKGVEVRLGARVQSYDGQRIELASGEIIPSRTLIWAAGIRAVELVQNLPVEHAAAGRVRVDPTLQLPGFPEVFVIGDAAYLEDEQGNPLPMVAPVAMQQADAVVENLRRRLDGQSLLAFQYRDPGMLATIGRNQAVARLGRFHLRGFIAWAMWVAVHILQLIGFRNRLVVMINWAWDYFLYERALRLIQTPPQPGRLPQQEAGRLGNG</sequence>
<dbReference type="InterPro" id="IPR051169">
    <property type="entry name" value="NADH-Q_oxidoreductase"/>
</dbReference>
<evidence type="ECO:0000256" key="1">
    <source>
        <dbReference type="ARBA" id="ARBA00001974"/>
    </source>
</evidence>
<comment type="similarity">
    <text evidence="2">Belongs to the NADH dehydrogenase family.</text>
</comment>
<dbReference type="InterPro" id="IPR036188">
    <property type="entry name" value="FAD/NAD-bd_sf"/>
</dbReference>
<evidence type="ECO:0000256" key="4">
    <source>
        <dbReference type="ARBA" id="ARBA00022827"/>
    </source>
</evidence>
<dbReference type="PANTHER" id="PTHR42913:SF3">
    <property type="entry name" value="64 KDA MITOCHONDRIAL NADH DEHYDROGENASE (EUROFUNG)"/>
    <property type="match status" value="1"/>
</dbReference>
<feature type="domain" description="FAD/NAD(P)-binding" evidence="7">
    <location>
        <begin position="10"/>
        <end position="327"/>
    </location>
</feature>
<comment type="caution">
    <text evidence="9">The sequence shown here is derived from an EMBL/GenBank/DDBJ whole genome shotgun (WGS) entry which is preliminary data.</text>
</comment>
<dbReference type="EMBL" id="DSXR01000043">
    <property type="protein sequence ID" value="HGS86679.1"/>
    <property type="molecule type" value="Genomic_DNA"/>
</dbReference>
<dbReference type="GO" id="GO:0019646">
    <property type="term" value="P:aerobic electron transport chain"/>
    <property type="evidence" value="ECO:0007669"/>
    <property type="project" value="TreeGrafter"/>
</dbReference>
<dbReference type="Pfam" id="PF22366">
    <property type="entry name" value="NDH2_C"/>
    <property type="match status" value="1"/>
</dbReference>
<gene>
    <name evidence="9" type="ORF">ENT17_03580</name>
</gene>
<feature type="domain" description="External alternative NADH-ubiquinone oxidoreductase-like C-terminal" evidence="8">
    <location>
        <begin position="352"/>
        <end position="404"/>
    </location>
</feature>
<name>A0A7C4KYB3_9CHLR</name>
<evidence type="ECO:0000256" key="3">
    <source>
        <dbReference type="ARBA" id="ARBA00022630"/>
    </source>
</evidence>
<keyword evidence="4" id="KW-0274">FAD</keyword>
<dbReference type="InterPro" id="IPR023753">
    <property type="entry name" value="FAD/NAD-binding_dom"/>
</dbReference>
<feature type="transmembrane region" description="Helical" evidence="6">
    <location>
        <begin position="369"/>
        <end position="391"/>
    </location>
</feature>
<dbReference type="PRINTS" id="PR00368">
    <property type="entry name" value="FADPNR"/>
</dbReference>